<evidence type="ECO:0000256" key="3">
    <source>
        <dbReference type="ARBA" id="ARBA00023012"/>
    </source>
</evidence>
<evidence type="ECO:0000259" key="6">
    <source>
        <dbReference type="Pfam" id="PF07495"/>
    </source>
</evidence>
<dbReference type="AlphaFoldDB" id="B9XAU9"/>
<keyword evidence="3" id="KW-0902">Two-component regulatory system</keyword>
<dbReference type="CDD" id="cd16917">
    <property type="entry name" value="HATPase_UhpB-NarQ-NarX-like"/>
    <property type="match status" value="1"/>
</dbReference>
<evidence type="ECO:0000256" key="1">
    <source>
        <dbReference type="ARBA" id="ARBA00022679"/>
    </source>
</evidence>
<dbReference type="GO" id="GO:0000155">
    <property type="term" value="F:phosphorelay sensor kinase activity"/>
    <property type="evidence" value="ECO:0007669"/>
    <property type="project" value="InterPro"/>
</dbReference>
<dbReference type="STRING" id="320771.Cflav_PD5769"/>
<dbReference type="InterPro" id="IPR011123">
    <property type="entry name" value="Y_Y_Y"/>
</dbReference>
<evidence type="ECO:0000256" key="2">
    <source>
        <dbReference type="ARBA" id="ARBA00022777"/>
    </source>
</evidence>
<comment type="caution">
    <text evidence="8">The sequence shown here is derived from an EMBL/GenBank/DDBJ whole genome shotgun (WGS) entry which is preliminary data.</text>
</comment>
<keyword evidence="2 8" id="KW-0418">Kinase</keyword>
<dbReference type="SUPFAM" id="SSF63829">
    <property type="entry name" value="Calcium-dependent phosphotriesterase"/>
    <property type="match status" value="3"/>
</dbReference>
<dbReference type="Pfam" id="PF07730">
    <property type="entry name" value="HisKA_3"/>
    <property type="match status" value="1"/>
</dbReference>
<dbReference type="SUPFAM" id="SSF55874">
    <property type="entry name" value="ATPase domain of HSP90 chaperone/DNA topoisomerase II/histidine kinase"/>
    <property type="match status" value="1"/>
</dbReference>
<keyword evidence="4" id="KW-0472">Membrane</keyword>
<dbReference type="Gene3D" id="1.20.5.1930">
    <property type="match status" value="1"/>
</dbReference>
<name>B9XAU9_PEDPL</name>
<dbReference type="InterPro" id="IPR003594">
    <property type="entry name" value="HATPase_dom"/>
</dbReference>
<dbReference type="Gene3D" id="2.130.10.10">
    <property type="entry name" value="YVTN repeat-like/Quinoprotein amine dehydrogenase"/>
    <property type="match status" value="2"/>
</dbReference>
<dbReference type="Pfam" id="PF07494">
    <property type="entry name" value="Reg_prop"/>
    <property type="match status" value="5"/>
</dbReference>
<dbReference type="Pfam" id="PF07495">
    <property type="entry name" value="Y_Y_Y"/>
    <property type="match status" value="1"/>
</dbReference>
<accession>B9XAU9</accession>
<dbReference type="Proteomes" id="UP000003688">
    <property type="component" value="Unassembled WGS sequence"/>
</dbReference>
<gene>
    <name evidence="8" type="ORF">Cflav_PD5769</name>
</gene>
<dbReference type="EMBL" id="ABOX02000002">
    <property type="protein sequence ID" value="EEF63134.1"/>
    <property type="molecule type" value="Genomic_DNA"/>
</dbReference>
<proteinExistence type="predicted"/>
<keyword evidence="1" id="KW-0808">Transferase</keyword>
<dbReference type="GO" id="GO:0016020">
    <property type="term" value="C:membrane"/>
    <property type="evidence" value="ECO:0007669"/>
    <property type="project" value="InterPro"/>
</dbReference>
<evidence type="ECO:0000259" key="7">
    <source>
        <dbReference type="Pfam" id="PF07730"/>
    </source>
</evidence>
<evidence type="ECO:0000313" key="8">
    <source>
        <dbReference type="EMBL" id="EEF63134.1"/>
    </source>
</evidence>
<keyword evidence="4" id="KW-0812">Transmembrane</keyword>
<dbReference type="InterPro" id="IPR011110">
    <property type="entry name" value="Reg_prop"/>
</dbReference>
<dbReference type="InterPro" id="IPR015943">
    <property type="entry name" value="WD40/YVTN_repeat-like_dom_sf"/>
</dbReference>
<feature type="transmembrane region" description="Helical" evidence="4">
    <location>
        <begin position="1005"/>
        <end position="1026"/>
    </location>
</feature>
<feature type="domain" description="Signal transduction histidine kinase subgroup 3 dimerisation and phosphoacceptor" evidence="7">
    <location>
        <begin position="1047"/>
        <end position="1112"/>
    </location>
</feature>
<evidence type="ECO:0000313" key="9">
    <source>
        <dbReference type="Proteomes" id="UP000003688"/>
    </source>
</evidence>
<evidence type="ECO:0000256" key="4">
    <source>
        <dbReference type="SAM" id="Phobius"/>
    </source>
</evidence>
<dbReference type="Pfam" id="PF02518">
    <property type="entry name" value="HATPase_c"/>
    <property type="match status" value="1"/>
</dbReference>
<sequence length="1257" mass="136268">MPRYSFSQTLGGWLYLAPSRQRGFAKILSSWQLLIRMALGFAVPARAAILWSDLGATLAHESGVGDDILGGAVKRSNSSSDALYFKFHIDPLSDVATEEYFAAFQLFAGDKEGLAVGNSLKAWGYSAFNAAQTGESNKVFGDCDLHSSRLEASGAVGTFLPYELPRRGIENTIVFKVQYVPGSNDLVTVWMNPDLGPGASEASQLASSTTFLQADASFDQIHLRHGGGGGGWTFSDMAIATSFSDFVTASGIESEAAPFDTPHDMLPFSFRSWQREQGLPQNSVRALAQTRDGYIWVGSDGGVARFDGLRFVSFGLREGLGSGPVRTLFGDTRGTLWIGSAGGGLTSYRDGQFTTFTIRDGLPADSITALAEDSQGRLWVGTEAGLVLWQDNRPVSLSGIEEFKGRAVTTLFKDRHGTMWLGARGVGIFRLLNGQLAHYSDPSMESLLQDPHCLLVDRAGRVWIGVGDDLVLCQDGDQWRRYRIPRHLTRPYVSALAEEPDGTVWAGSVSEGLFRFKDGKLTTVTASSGLSDNLVESLLIDREGKLWVGTGAGLNRLRTKKFSSFGPGEGLGYGAVQGLAEVAPGVIWAGKPGDGLYRWEGRNFSRITPAGLPRKDPQANSLLLAGDGSCWVGGEQGLVHFKKPNLPAEAAGPPALAKLNISALAEDGSGGVWVGTHEGELWHQIKGRWLPQTNLILGHAITAIVPDKKGLTWIATEGEGLYQYSTLVQAHYDKSSGLLSDFIRTLYLDAEGALWIGTAGGGLSRMRNGITATFTTREGLSENTISQILEDDEGRLWLGGNRGIAAVSKHELDELAAGKISAVYPQAYGRAEGMLSEECTGGFFPAGLKTKSGLLWFSTSKGIVVVDPRPRPTGSPSPSTVIEEVLLDGVVGAEFRSSVHGVDGGAGNSREKEQEILRIPPGKHRLELRYTGLSFNAPERVRFRYRLAGLDPDWMDAGTRRTAFYSYVPPGDYSFRVKACNSDGVWDATGAGLGLKVSPHFWQTWWFMGISAIGLLGAVGGVARVAEKRKLQRRLANLEQERTLQRERERIAQDLHDDLGSSLARISLLSGLAKADKDHPIQLETHVNKIAQSANETVKALEEIVWAVRPDSDSLQSLVEYIAHFANELFEDGNARCRLDLPHNLPTVPMPPEVRHNIFLVVKEVLTNSFKHACAKEIRVRAKASSNSLEIVMQDDGKGFDVAALSGLEKRNGLTNMRQRTLSVGGNLAVKSEIGKGTMVTLSVNCRPETVTKIIRE</sequence>
<evidence type="ECO:0000259" key="5">
    <source>
        <dbReference type="Pfam" id="PF02518"/>
    </source>
</evidence>
<dbReference type="InterPro" id="IPR013783">
    <property type="entry name" value="Ig-like_fold"/>
</dbReference>
<dbReference type="PANTHER" id="PTHR24421">
    <property type="entry name" value="NITRATE/NITRITE SENSOR PROTEIN NARX-RELATED"/>
    <property type="match status" value="1"/>
</dbReference>
<protein>
    <submittedName>
        <fullName evidence="8">Histidine kinase</fullName>
    </submittedName>
</protein>
<dbReference type="GO" id="GO:0046983">
    <property type="term" value="F:protein dimerization activity"/>
    <property type="evidence" value="ECO:0007669"/>
    <property type="project" value="InterPro"/>
</dbReference>
<dbReference type="InterPro" id="IPR011712">
    <property type="entry name" value="Sig_transdc_His_kin_sub3_dim/P"/>
</dbReference>
<reference evidence="8 9" key="1">
    <citation type="journal article" date="2011" name="J. Bacteriol.">
        <title>Genome sequence of 'Pedosphaera parvula' Ellin514, an aerobic Verrucomicrobial isolate from pasture soil.</title>
        <authorList>
            <person name="Kant R."/>
            <person name="van Passel M.W."/>
            <person name="Sangwan P."/>
            <person name="Palva A."/>
            <person name="Lucas S."/>
            <person name="Copeland A."/>
            <person name="Lapidus A."/>
            <person name="Glavina Del Rio T."/>
            <person name="Dalin E."/>
            <person name="Tice H."/>
            <person name="Bruce D."/>
            <person name="Goodwin L."/>
            <person name="Pitluck S."/>
            <person name="Chertkov O."/>
            <person name="Larimer F.W."/>
            <person name="Land M.L."/>
            <person name="Hauser L."/>
            <person name="Brettin T.S."/>
            <person name="Detter J.C."/>
            <person name="Han S."/>
            <person name="de Vos W.M."/>
            <person name="Janssen P.H."/>
            <person name="Smidt H."/>
        </authorList>
    </citation>
    <scope>NUCLEOTIDE SEQUENCE [LARGE SCALE GENOMIC DNA]</scope>
    <source>
        <strain evidence="8 9">Ellin514</strain>
    </source>
</reference>
<dbReference type="InterPro" id="IPR036890">
    <property type="entry name" value="HATPase_C_sf"/>
</dbReference>
<dbReference type="Gene3D" id="3.30.565.10">
    <property type="entry name" value="Histidine kinase-like ATPase, C-terminal domain"/>
    <property type="match status" value="1"/>
</dbReference>
<keyword evidence="4" id="KW-1133">Transmembrane helix</keyword>
<organism evidence="8 9">
    <name type="scientific">Pedosphaera parvula (strain Ellin514)</name>
    <dbReference type="NCBI Taxonomy" id="320771"/>
    <lineage>
        <taxon>Bacteria</taxon>
        <taxon>Pseudomonadati</taxon>
        <taxon>Verrucomicrobiota</taxon>
        <taxon>Pedosphaerae</taxon>
        <taxon>Pedosphaerales</taxon>
        <taxon>Pedosphaeraceae</taxon>
        <taxon>Pedosphaera</taxon>
    </lineage>
</organism>
<keyword evidence="9" id="KW-1185">Reference proteome</keyword>
<feature type="domain" description="Histidine kinase/HSP90-like ATPase" evidence="5">
    <location>
        <begin position="1157"/>
        <end position="1244"/>
    </location>
</feature>
<feature type="domain" description="Two component regulator three Y" evidence="6">
    <location>
        <begin position="935"/>
        <end position="988"/>
    </location>
</feature>
<dbReference type="Gene3D" id="2.60.40.10">
    <property type="entry name" value="Immunoglobulins"/>
    <property type="match status" value="1"/>
</dbReference>
<dbReference type="InterPro" id="IPR050482">
    <property type="entry name" value="Sensor_HK_TwoCompSys"/>
</dbReference>